<name>A0A9P7K6N7_9AGAR</name>
<evidence type="ECO:0000313" key="3">
    <source>
        <dbReference type="Proteomes" id="UP000775547"/>
    </source>
</evidence>
<feature type="compositionally biased region" description="Basic and acidic residues" evidence="1">
    <location>
        <begin position="182"/>
        <end position="193"/>
    </location>
</feature>
<feature type="compositionally biased region" description="Basic and acidic residues" evidence="1">
    <location>
        <begin position="82"/>
        <end position="93"/>
    </location>
</feature>
<keyword evidence="3" id="KW-1185">Reference proteome</keyword>
<evidence type="ECO:0000313" key="2">
    <source>
        <dbReference type="EMBL" id="KAG5640346.1"/>
    </source>
</evidence>
<dbReference type="AlphaFoldDB" id="A0A9P7K6N7"/>
<proteinExistence type="predicted"/>
<feature type="region of interest" description="Disordered" evidence="1">
    <location>
        <begin position="82"/>
        <end position="143"/>
    </location>
</feature>
<dbReference type="EMBL" id="JABCKV010000832">
    <property type="protein sequence ID" value="KAG5640346.1"/>
    <property type="molecule type" value="Genomic_DNA"/>
</dbReference>
<organism evidence="2 3">
    <name type="scientific">Asterophora parasitica</name>
    <dbReference type="NCBI Taxonomy" id="117018"/>
    <lineage>
        <taxon>Eukaryota</taxon>
        <taxon>Fungi</taxon>
        <taxon>Dikarya</taxon>
        <taxon>Basidiomycota</taxon>
        <taxon>Agaricomycotina</taxon>
        <taxon>Agaricomycetes</taxon>
        <taxon>Agaricomycetidae</taxon>
        <taxon>Agaricales</taxon>
        <taxon>Tricholomatineae</taxon>
        <taxon>Lyophyllaceae</taxon>
        <taxon>Asterophora</taxon>
    </lineage>
</organism>
<feature type="region of interest" description="Disordered" evidence="1">
    <location>
        <begin position="1"/>
        <end position="44"/>
    </location>
</feature>
<reference evidence="2" key="1">
    <citation type="submission" date="2020-07" db="EMBL/GenBank/DDBJ databases">
        <authorList>
            <person name="Nieuwenhuis M."/>
            <person name="Van De Peppel L.J.J."/>
        </authorList>
    </citation>
    <scope>NUCLEOTIDE SEQUENCE</scope>
    <source>
        <strain evidence="2">AP01</strain>
        <tissue evidence="2">Mycelium</tissue>
    </source>
</reference>
<dbReference type="Proteomes" id="UP000775547">
    <property type="component" value="Unassembled WGS sequence"/>
</dbReference>
<protein>
    <submittedName>
        <fullName evidence="2">Uncharacterized protein</fullName>
    </submittedName>
</protein>
<feature type="compositionally biased region" description="Basic residues" evidence="1">
    <location>
        <begin position="105"/>
        <end position="119"/>
    </location>
</feature>
<feature type="compositionally biased region" description="Pro residues" evidence="1">
    <location>
        <begin position="1"/>
        <end position="10"/>
    </location>
</feature>
<feature type="region of interest" description="Disordered" evidence="1">
    <location>
        <begin position="169"/>
        <end position="235"/>
    </location>
</feature>
<feature type="region of interest" description="Disordered" evidence="1">
    <location>
        <begin position="335"/>
        <end position="360"/>
    </location>
</feature>
<accession>A0A9P7K6N7</accession>
<evidence type="ECO:0000256" key="1">
    <source>
        <dbReference type="SAM" id="MobiDB-lite"/>
    </source>
</evidence>
<feature type="compositionally biased region" description="Low complexity" evidence="1">
    <location>
        <begin position="11"/>
        <end position="23"/>
    </location>
</feature>
<comment type="caution">
    <text evidence="2">The sequence shown here is derived from an EMBL/GenBank/DDBJ whole genome shotgun (WGS) entry which is preliminary data.</text>
</comment>
<feature type="compositionally biased region" description="Acidic residues" evidence="1">
    <location>
        <begin position="194"/>
        <end position="210"/>
    </location>
</feature>
<reference evidence="2" key="2">
    <citation type="submission" date="2021-10" db="EMBL/GenBank/DDBJ databases">
        <title>Phylogenomics reveals ancestral predisposition of the termite-cultivated fungus Termitomyces towards a domesticated lifestyle.</title>
        <authorList>
            <person name="Auxier B."/>
            <person name="Grum-Grzhimaylo A."/>
            <person name="Cardenas M.E."/>
            <person name="Lodge J.D."/>
            <person name="Laessoe T."/>
            <person name="Pedersen O."/>
            <person name="Smith M.E."/>
            <person name="Kuyper T.W."/>
            <person name="Franco-Molano E.A."/>
            <person name="Baroni T.J."/>
            <person name="Aanen D.K."/>
        </authorList>
    </citation>
    <scope>NUCLEOTIDE SEQUENCE</scope>
    <source>
        <strain evidence="2">AP01</strain>
        <tissue evidence="2">Mycelium</tissue>
    </source>
</reference>
<sequence length="392" mass="42478">MPPCPAPPTTPHATHPNANTNPAKVVIDSQTKRHTPAQIKADKLKAEQDAAAAATESASAQIEKLHSMAMIKDKICKEDLDNAKSAAHPDHWPVKTGRAAIQKKVPVKKPTKTMKKTAKISHEPSPAPQLSMSEDQGLNHASDAEGAFFRDKAFEKSCTLDAVVSAEGPKFEEDLEYVDAPPHADDDNVKENPSEGEDGNLPDSTLDTEVDGMAMDFDGEPNNNNDYVGSSKEEQENMQLLPAAKAKKTKMEVDHSLHEDINQVCDHPASQLVTPHAGVTVSSGECKVNSDLVVDARASKPEIKRLRVGPVEGLQSDWKKQIIPSTICRLATPIKKSDDDNLNAPGKFDEDEKPEQLPAAKNSKVLVKVSIKPLARCTKDKLTNSDFPGSTF</sequence>
<gene>
    <name evidence="2" type="ORF">DXG03_009140</name>
</gene>